<sequence>MCRPLFRFLDLDKLVHFLLLICQSNSIPFSKEQCKLSLRWMITFPNCHYLHGRPYVFFIQFYSFSKVTVFCAQDDITVHMQDVGVHALSNVFHVDVERINKRKPNEVLPPHEPAVVRRAVNHFLQKEGDISVTDVQCVPGNFHARFMALERTYFYRLLSGPEPLPIFEKERAWHVPDGLEIVEMKKACSILVGHHDFSSFRAAGCQANSPFRTLGELSVSEVAPFLCFPSSTERREANINSTGDDSCIYSSFPGNFHHESSSVFQEKTRHRCFVITATARSFLYHQVRLLVGLLKCVGTGERTTDDVDRILNAKAVAAASPMAPACGLYLGNVTYSLIKNEFV</sequence>
<name>A0A835QNG2_VANPL</name>
<dbReference type="EMBL" id="JADCNL010000006">
    <property type="protein sequence ID" value="KAG0476601.1"/>
    <property type="molecule type" value="Genomic_DNA"/>
</dbReference>
<dbReference type="Proteomes" id="UP000636800">
    <property type="component" value="Chromosome 6"/>
</dbReference>
<keyword evidence="3 4" id="KW-0413">Isomerase</keyword>
<dbReference type="InterPro" id="IPR001406">
    <property type="entry name" value="PsdUridine_synth_TruA"/>
</dbReference>
<evidence type="ECO:0000256" key="5">
    <source>
        <dbReference type="SAM" id="SignalP"/>
    </source>
</evidence>
<dbReference type="GO" id="GO:0031119">
    <property type="term" value="P:tRNA pseudouridine synthesis"/>
    <property type="evidence" value="ECO:0007669"/>
    <property type="project" value="TreeGrafter"/>
</dbReference>
<dbReference type="InterPro" id="IPR020094">
    <property type="entry name" value="TruA/RsuA/RluB/E/F_N"/>
</dbReference>
<gene>
    <name evidence="7" type="ORF">HPP92_013442</name>
</gene>
<dbReference type="InterPro" id="IPR020103">
    <property type="entry name" value="PsdUridine_synth_cat_dom_sf"/>
</dbReference>
<keyword evidence="5" id="KW-0732">Signal</keyword>
<dbReference type="PANTHER" id="PTHR11142">
    <property type="entry name" value="PSEUDOURIDYLATE SYNTHASE"/>
    <property type="match status" value="1"/>
</dbReference>
<dbReference type="EC" id="5.4.99.12" evidence="4"/>
<feature type="chain" id="PRO_5032536035" description="tRNA pseudouridine synthase" evidence="5">
    <location>
        <begin position="27"/>
        <end position="343"/>
    </location>
</feature>
<dbReference type="Gene3D" id="3.30.70.580">
    <property type="entry name" value="Pseudouridine synthase I, catalytic domain, N-terminal subdomain"/>
    <property type="match status" value="1"/>
</dbReference>
<keyword evidence="2 4" id="KW-0819">tRNA processing</keyword>
<dbReference type="InterPro" id="IPR020097">
    <property type="entry name" value="PsdUridine_synth_TruA_a/b_dom"/>
</dbReference>
<dbReference type="PANTHER" id="PTHR11142:SF0">
    <property type="entry name" value="TRNA PSEUDOURIDINE SYNTHASE-LIKE 1"/>
    <property type="match status" value="1"/>
</dbReference>
<comment type="similarity">
    <text evidence="1 4">Belongs to the tRNA pseudouridine synthase TruA family.</text>
</comment>
<dbReference type="SUPFAM" id="SSF55120">
    <property type="entry name" value="Pseudouridine synthase"/>
    <property type="match status" value="1"/>
</dbReference>
<proteinExistence type="inferred from homology"/>
<organism evidence="7 8">
    <name type="scientific">Vanilla planifolia</name>
    <name type="common">Vanilla</name>
    <dbReference type="NCBI Taxonomy" id="51239"/>
    <lineage>
        <taxon>Eukaryota</taxon>
        <taxon>Viridiplantae</taxon>
        <taxon>Streptophyta</taxon>
        <taxon>Embryophyta</taxon>
        <taxon>Tracheophyta</taxon>
        <taxon>Spermatophyta</taxon>
        <taxon>Magnoliopsida</taxon>
        <taxon>Liliopsida</taxon>
        <taxon>Asparagales</taxon>
        <taxon>Orchidaceae</taxon>
        <taxon>Vanilloideae</taxon>
        <taxon>Vanilleae</taxon>
        <taxon>Vanilla</taxon>
    </lineage>
</organism>
<dbReference type="GO" id="GO:0003723">
    <property type="term" value="F:RNA binding"/>
    <property type="evidence" value="ECO:0007669"/>
    <property type="project" value="InterPro"/>
</dbReference>
<evidence type="ECO:0000256" key="3">
    <source>
        <dbReference type="ARBA" id="ARBA00023235"/>
    </source>
</evidence>
<feature type="signal peptide" evidence="5">
    <location>
        <begin position="1"/>
        <end position="26"/>
    </location>
</feature>
<comment type="catalytic activity">
    <reaction evidence="4">
        <text>uridine(38/39/40) in tRNA = pseudouridine(38/39/40) in tRNA</text>
        <dbReference type="Rhea" id="RHEA:22376"/>
        <dbReference type="Rhea" id="RHEA-COMP:10085"/>
        <dbReference type="Rhea" id="RHEA-COMP:10087"/>
        <dbReference type="ChEBI" id="CHEBI:65314"/>
        <dbReference type="ChEBI" id="CHEBI:65315"/>
        <dbReference type="EC" id="5.4.99.12"/>
    </reaction>
</comment>
<dbReference type="InterPro" id="IPR020095">
    <property type="entry name" value="PsdUridine_synth_TruA_C"/>
</dbReference>
<evidence type="ECO:0000313" key="7">
    <source>
        <dbReference type="EMBL" id="KAG0476601.1"/>
    </source>
</evidence>
<evidence type="ECO:0000256" key="1">
    <source>
        <dbReference type="ARBA" id="ARBA00009375"/>
    </source>
</evidence>
<reference evidence="7 8" key="1">
    <citation type="journal article" date="2020" name="Nat. Food">
        <title>A phased Vanilla planifolia genome enables genetic improvement of flavour and production.</title>
        <authorList>
            <person name="Hasing T."/>
            <person name="Tang H."/>
            <person name="Brym M."/>
            <person name="Khazi F."/>
            <person name="Huang T."/>
            <person name="Chambers A.H."/>
        </authorList>
    </citation>
    <scope>NUCLEOTIDE SEQUENCE [LARGE SCALE GENOMIC DNA]</scope>
    <source>
        <tissue evidence="7">Leaf</tissue>
    </source>
</reference>
<evidence type="ECO:0000256" key="2">
    <source>
        <dbReference type="ARBA" id="ARBA00022694"/>
    </source>
</evidence>
<protein>
    <recommendedName>
        <fullName evidence="4">tRNA pseudouridine synthase</fullName>
        <ecNumber evidence="4">5.4.99.12</ecNumber>
    </recommendedName>
</protein>
<evidence type="ECO:0000313" key="8">
    <source>
        <dbReference type="Proteomes" id="UP000636800"/>
    </source>
</evidence>
<dbReference type="GO" id="GO:0160147">
    <property type="term" value="F:tRNA pseudouridine(38-40) synthase activity"/>
    <property type="evidence" value="ECO:0007669"/>
    <property type="project" value="UniProtKB-EC"/>
</dbReference>
<keyword evidence="8" id="KW-1185">Reference proteome</keyword>
<accession>A0A835QNG2</accession>
<dbReference type="AlphaFoldDB" id="A0A835QNG2"/>
<dbReference type="Gene3D" id="3.30.70.660">
    <property type="entry name" value="Pseudouridine synthase I, catalytic domain, C-terminal subdomain"/>
    <property type="match status" value="1"/>
</dbReference>
<comment type="caution">
    <text evidence="7">The sequence shown here is derived from an EMBL/GenBank/DDBJ whole genome shotgun (WGS) entry which is preliminary data.</text>
</comment>
<evidence type="ECO:0000259" key="6">
    <source>
        <dbReference type="Pfam" id="PF01416"/>
    </source>
</evidence>
<evidence type="ECO:0000256" key="4">
    <source>
        <dbReference type="RuleBase" id="RU003792"/>
    </source>
</evidence>
<dbReference type="Pfam" id="PF01416">
    <property type="entry name" value="PseudoU_synth_1"/>
    <property type="match status" value="1"/>
</dbReference>
<feature type="domain" description="Pseudouridine synthase I TruA alpha/beta" evidence="6">
    <location>
        <begin position="187"/>
        <end position="336"/>
    </location>
</feature>